<reference evidence="4 5" key="1">
    <citation type="submission" date="2024-10" db="EMBL/GenBank/DDBJ databases">
        <authorList>
            <person name="Kim D."/>
        </authorList>
    </citation>
    <scope>NUCLEOTIDE SEQUENCE [LARGE SCALE GENOMIC DNA]</scope>
    <source>
        <strain evidence="4">Taebaek</strain>
    </source>
</reference>
<gene>
    <name evidence="4" type="ORF">niasHS_005548</name>
</gene>
<dbReference type="InterPro" id="IPR012337">
    <property type="entry name" value="RNaseH-like_sf"/>
</dbReference>
<dbReference type="EMBL" id="JBICCN010000122">
    <property type="protein sequence ID" value="KAL3091920.1"/>
    <property type="molecule type" value="Genomic_DNA"/>
</dbReference>
<dbReference type="Pfam" id="PF02170">
    <property type="entry name" value="PAZ"/>
    <property type="match status" value="1"/>
</dbReference>
<dbReference type="CDD" id="cd02846">
    <property type="entry name" value="PAZ_argonaute_like"/>
    <property type="match status" value="1"/>
</dbReference>
<feature type="compositionally biased region" description="Polar residues" evidence="1">
    <location>
        <begin position="356"/>
        <end position="367"/>
    </location>
</feature>
<organism evidence="4 5">
    <name type="scientific">Heterodera schachtii</name>
    <name type="common">Sugarbeet cyst nematode worm</name>
    <name type="synonym">Tylenchus schachtii</name>
    <dbReference type="NCBI Taxonomy" id="97005"/>
    <lineage>
        <taxon>Eukaryota</taxon>
        <taxon>Metazoa</taxon>
        <taxon>Ecdysozoa</taxon>
        <taxon>Nematoda</taxon>
        <taxon>Chromadorea</taxon>
        <taxon>Rhabditida</taxon>
        <taxon>Tylenchina</taxon>
        <taxon>Tylenchomorpha</taxon>
        <taxon>Tylenchoidea</taxon>
        <taxon>Heteroderidae</taxon>
        <taxon>Heteroderinae</taxon>
        <taxon>Heterodera</taxon>
    </lineage>
</organism>
<dbReference type="PANTHER" id="PTHR46585">
    <property type="entry name" value="INTEGRASE CORE DOMAIN CONTAINING PROTEIN"/>
    <property type="match status" value="1"/>
</dbReference>
<dbReference type="Gene3D" id="2.170.260.10">
    <property type="entry name" value="paz domain"/>
    <property type="match status" value="1"/>
</dbReference>
<dbReference type="InterPro" id="IPR036085">
    <property type="entry name" value="PAZ_dom_sf"/>
</dbReference>
<dbReference type="SUPFAM" id="SSF53098">
    <property type="entry name" value="Ribonuclease H-like"/>
    <property type="match status" value="1"/>
</dbReference>
<evidence type="ECO:0000313" key="4">
    <source>
        <dbReference type="EMBL" id="KAL3091920.1"/>
    </source>
</evidence>
<evidence type="ECO:0008006" key="6">
    <source>
        <dbReference type="Google" id="ProtNLM"/>
    </source>
</evidence>
<feature type="domain" description="Integrase catalytic" evidence="3">
    <location>
        <begin position="504"/>
        <end position="665"/>
    </location>
</feature>
<protein>
    <recommendedName>
        <fullName evidence="6">Integrase catalytic domain-containing protein</fullName>
    </recommendedName>
</protein>
<dbReference type="InterPro" id="IPR003100">
    <property type="entry name" value="PAZ_dom"/>
</dbReference>
<dbReference type="InterPro" id="IPR036397">
    <property type="entry name" value="RNaseH_sf"/>
</dbReference>
<dbReference type="SUPFAM" id="SSF101690">
    <property type="entry name" value="PAZ domain"/>
    <property type="match status" value="1"/>
</dbReference>
<evidence type="ECO:0000259" key="2">
    <source>
        <dbReference type="PROSITE" id="PS50821"/>
    </source>
</evidence>
<sequence>MPPLTTALSKLLNCKAENLAEYLNNPEAVNKASAYLRGKKLKTTYSNKGGTTKEVEFGNFSLKSASDTSEVKVHQYFYIKHRIRLLYPQLKCIVEYHSKGHCKYYPLELLAIEDSAEGTGEKPTDTNYLDYLGFRSPGRCTRCKSGNVELDYFIKPEGVTIFSSRLKDDGENFLPFDEIVDFGDNAKFRVRSRNKMFTLPLRHPEVHQVAQVAAEAIGLLAEPMAENNDDNLILLPFEHYRGLVAAREGVGGVKGDDDVTGQTNLGFVKQQLETVKRKRAANVSERNVLYNQQLKRYLKLRKEAKDRPVKVQLSNGAQLLNKTVETGVQVRPGPDEPKDKSVLFAGEDEEIEVPTPISQTPGNSRSPRTNKKAIKQQEINEKKDHLLAIIMSDPQSFGATDRGKIMNPKTGREFIDSDLGWSIERLVDPRPENAPSPSGTKELMRKLAQNPLASSLLNRLFVGALYAAVKKKHPNVKKAEFDDFLQRNTTYTLFKPKREKFRRLRTVPTGFMTVQADLADFQALSRKNSGYRYLLLAVDVLSRRMFGSPVKSKRPADVKRAFEEVFGQMPKLPETLYTDRGLEFVAKPMKEFFADYGIKKYETSSKKAAVAERAIRTLKTRLYKYFSAKNTSAWVDVLPKFLSAINNSVCRATGLRPNEISDANAREVWKRVYGDVTADKRPKIKEGETVRIPEPKHIFEKGTVTFSIFRLFFAL</sequence>
<dbReference type="Gene3D" id="3.30.420.10">
    <property type="entry name" value="Ribonuclease H-like superfamily/Ribonuclease H"/>
    <property type="match status" value="1"/>
</dbReference>
<feature type="region of interest" description="Disordered" evidence="1">
    <location>
        <begin position="351"/>
        <end position="373"/>
    </location>
</feature>
<keyword evidence="5" id="KW-1185">Reference proteome</keyword>
<accession>A0ABD2JMS0</accession>
<feature type="domain" description="PAZ" evidence="2">
    <location>
        <begin position="18"/>
        <end position="114"/>
    </location>
</feature>
<dbReference type="Pfam" id="PF00665">
    <property type="entry name" value="rve"/>
    <property type="match status" value="1"/>
</dbReference>
<dbReference type="AlphaFoldDB" id="A0ABD2JMS0"/>
<evidence type="ECO:0000313" key="5">
    <source>
        <dbReference type="Proteomes" id="UP001620645"/>
    </source>
</evidence>
<dbReference type="PANTHER" id="PTHR46585:SF1">
    <property type="entry name" value="CHROMO DOMAIN-CONTAINING PROTEIN"/>
    <property type="match status" value="1"/>
</dbReference>
<evidence type="ECO:0000259" key="3">
    <source>
        <dbReference type="PROSITE" id="PS50994"/>
    </source>
</evidence>
<evidence type="ECO:0000256" key="1">
    <source>
        <dbReference type="SAM" id="MobiDB-lite"/>
    </source>
</evidence>
<proteinExistence type="predicted"/>
<dbReference type="PROSITE" id="PS50821">
    <property type="entry name" value="PAZ"/>
    <property type="match status" value="1"/>
</dbReference>
<dbReference type="InterPro" id="IPR001584">
    <property type="entry name" value="Integrase_cat-core"/>
</dbReference>
<dbReference type="PROSITE" id="PS50994">
    <property type="entry name" value="INTEGRASE"/>
    <property type="match status" value="1"/>
</dbReference>
<comment type="caution">
    <text evidence="4">The sequence shown here is derived from an EMBL/GenBank/DDBJ whole genome shotgun (WGS) entry which is preliminary data.</text>
</comment>
<name>A0ABD2JMS0_HETSC</name>
<dbReference type="Proteomes" id="UP001620645">
    <property type="component" value="Unassembled WGS sequence"/>
</dbReference>